<organism evidence="1">
    <name type="scientific">Lepeophtheirus salmonis</name>
    <name type="common">Salmon louse</name>
    <name type="synonym">Caligus salmonis</name>
    <dbReference type="NCBI Taxonomy" id="72036"/>
    <lineage>
        <taxon>Eukaryota</taxon>
        <taxon>Metazoa</taxon>
        <taxon>Ecdysozoa</taxon>
        <taxon>Arthropoda</taxon>
        <taxon>Crustacea</taxon>
        <taxon>Multicrustacea</taxon>
        <taxon>Hexanauplia</taxon>
        <taxon>Copepoda</taxon>
        <taxon>Siphonostomatoida</taxon>
        <taxon>Caligidae</taxon>
        <taxon>Lepeophtheirus</taxon>
    </lineage>
</organism>
<name>A0A0K2UY53_LEPSM</name>
<proteinExistence type="predicted"/>
<dbReference type="EMBL" id="HACA01025639">
    <property type="protein sequence ID" value="CDW43000.1"/>
    <property type="molecule type" value="Transcribed_RNA"/>
</dbReference>
<evidence type="ECO:0000313" key="1">
    <source>
        <dbReference type="EMBL" id="CDW43000.1"/>
    </source>
</evidence>
<sequence>IFFEVYISHINNIYKVTQQQFKQNKDNIWGMEREQQHHLQQGQELCQTEHQLRIHCLLQRCK</sequence>
<accession>A0A0K2UY53</accession>
<reference evidence="1" key="1">
    <citation type="submission" date="2014-05" db="EMBL/GenBank/DDBJ databases">
        <authorList>
            <person name="Chronopoulou M."/>
        </authorList>
    </citation>
    <scope>NUCLEOTIDE SEQUENCE</scope>
    <source>
        <tissue evidence="1">Whole organism</tissue>
    </source>
</reference>
<feature type="non-terminal residue" evidence="1">
    <location>
        <position position="1"/>
    </location>
</feature>
<dbReference type="AlphaFoldDB" id="A0A0K2UY53"/>
<protein>
    <submittedName>
        <fullName evidence="1">Uncharacterized protein</fullName>
    </submittedName>
</protein>